<dbReference type="EMBL" id="LAHD01000065">
    <property type="protein sequence ID" value="PHK01794.1"/>
    <property type="molecule type" value="Genomic_DNA"/>
</dbReference>
<dbReference type="GeneID" id="57094673"/>
<dbReference type="Proteomes" id="UP000222310">
    <property type="component" value="Unassembled WGS sequence"/>
</dbReference>
<dbReference type="Pfam" id="PF10057">
    <property type="entry name" value="MpsC"/>
    <property type="match status" value="1"/>
</dbReference>
<proteinExistence type="predicted"/>
<evidence type="ECO:0000313" key="3">
    <source>
        <dbReference type="Proteomes" id="UP000222310"/>
    </source>
</evidence>
<sequence length="116" mass="13186">MIQPTIGQLETEISDQVKNLYHQRLGQLPSQIICHFFDTEIIISLENSITPVEETLLQGGYENLAEQVRSYLDKLIKPQLKKTIEEIIGKPVLNLMTNTNLVTRRTGIIVILKSVN</sequence>
<organism evidence="2 3">
    <name type="scientific">Nostoc linckia z8</name>
    <dbReference type="NCBI Taxonomy" id="1628746"/>
    <lineage>
        <taxon>Bacteria</taxon>
        <taxon>Bacillati</taxon>
        <taxon>Cyanobacteriota</taxon>
        <taxon>Cyanophyceae</taxon>
        <taxon>Nostocales</taxon>
        <taxon>Nostocaceae</taxon>
        <taxon>Nostoc</taxon>
    </lineage>
</organism>
<gene>
    <name evidence="2" type="ORF">VF08_21280</name>
</gene>
<protein>
    <recommendedName>
        <fullName evidence="1">Na+-translocating membrane potential-generating system MpsC domain-containing protein</fullName>
    </recommendedName>
</protein>
<comment type="caution">
    <text evidence="2">The sequence shown here is derived from an EMBL/GenBank/DDBJ whole genome shotgun (WGS) entry which is preliminary data.</text>
</comment>
<dbReference type="InterPro" id="IPR018745">
    <property type="entry name" value="MpsC"/>
</dbReference>
<dbReference type="RefSeq" id="WP_099070392.1">
    <property type="nucleotide sequence ID" value="NZ_LAHD01000065.1"/>
</dbReference>
<evidence type="ECO:0000259" key="1">
    <source>
        <dbReference type="Pfam" id="PF10057"/>
    </source>
</evidence>
<reference evidence="2 3" key="1">
    <citation type="submission" date="2015-02" db="EMBL/GenBank/DDBJ databases">
        <title>Nostoc linckia genome annotation.</title>
        <authorList>
            <person name="Zhou Z."/>
        </authorList>
    </citation>
    <scope>NUCLEOTIDE SEQUENCE [LARGE SCALE GENOMIC DNA]</scope>
    <source>
        <strain evidence="3">z8</strain>
    </source>
</reference>
<feature type="domain" description="Na+-translocating membrane potential-generating system MpsC" evidence="1">
    <location>
        <begin position="6"/>
        <end position="113"/>
    </location>
</feature>
<evidence type="ECO:0000313" key="2">
    <source>
        <dbReference type="EMBL" id="PHK01794.1"/>
    </source>
</evidence>
<dbReference type="AlphaFoldDB" id="A0A9Q5Z9Z1"/>
<name>A0A9Q5Z9Z1_NOSLI</name>
<accession>A0A9Q5Z9Z1</accession>